<dbReference type="EMBL" id="JN643723">
    <property type="protein sequence ID" value="AEQ94251.1"/>
    <property type="molecule type" value="Genomic_DNA"/>
</dbReference>
<geneLocation type="chloroplast" evidence="1"/>
<reference evidence="1" key="2">
    <citation type="submission" date="2013-03" db="EMBL/GenBank/DDBJ databases">
        <authorList>
            <person name="Wiegert K.E."/>
            <person name="Bennett M.S."/>
            <person name="Triemer R.E."/>
        </authorList>
    </citation>
    <scope>NUCLEOTIDE SEQUENCE</scope>
</reference>
<keyword evidence="1" id="KW-0150">Chloroplast</keyword>
<sequence length="102" mass="11670">MSEVESLLKIFIKYYHKTFQKNYESFCKIRVLRGILYEAIFIEDRATTSETPSISYKILPGLITATQYSTLPLPDPIRVSAARKVIGLSGKTRIQSFPPRRA</sequence>
<name>H8ZXD3_9EUGL</name>
<keyword evidence="1" id="KW-0934">Plastid</keyword>
<evidence type="ECO:0000313" key="1">
    <source>
        <dbReference type="EMBL" id="AEQ94251.1"/>
    </source>
</evidence>
<proteinExistence type="predicted"/>
<organism evidence="1">
    <name type="scientific">Eutreptia viridis</name>
    <dbReference type="NCBI Taxonomy" id="96908"/>
    <lineage>
        <taxon>Eukaryota</taxon>
        <taxon>Discoba</taxon>
        <taxon>Euglenozoa</taxon>
        <taxon>Euglenida</taxon>
        <taxon>Spirocuta</taxon>
        <taxon>Euglenophyceae</taxon>
        <taxon>Eutreptiales</taxon>
        <taxon>Eutreptiaceae</taxon>
        <taxon>Eutreptia</taxon>
    </lineage>
</organism>
<reference evidence="1" key="1">
    <citation type="journal article" date="2012" name="Protist">
        <title>Evolution of the chloroplast genome in photosynthetic euglenoids: a comparison of Eutreptia viridis and Euglena gracilis (Euglenophyta).</title>
        <authorList>
            <person name="Wiegert K.E."/>
            <person name="Bennett M.S."/>
            <person name="Triemer R.E."/>
        </authorList>
    </citation>
    <scope>NUCLEOTIDE SEQUENCE</scope>
</reference>
<protein>
    <submittedName>
        <fullName evidence="1">Uncharacterized protein</fullName>
    </submittedName>
</protein>
<dbReference type="AlphaFoldDB" id="H8ZXD3"/>
<accession>H8ZXD3</accession>